<evidence type="ECO:0000313" key="3">
    <source>
        <dbReference type="Proteomes" id="UP000604046"/>
    </source>
</evidence>
<evidence type="ECO:0000313" key="2">
    <source>
        <dbReference type="EMBL" id="CAE7248294.1"/>
    </source>
</evidence>
<evidence type="ECO:0000256" key="1">
    <source>
        <dbReference type="SAM" id="SignalP"/>
    </source>
</evidence>
<feature type="chain" id="PRO_5032380689" evidence="1">
    <location>
        <begin position="19"/>
        <end position="157"/>
    </location>
</feature>
<protein>
    <submittedName>
        <fullName evidence="2">Uncharacterized protein</fullName>
    </submittedName>
</protein>
<comment type="caution">
    <text evidence="2">The sequence shown here is derived from an EMBL/GenBank/DDBJ whole genome shotgun (WGS) entry which is preliminary data.</text>
</comment>
<accession>A0A812LZM8</accession>
<keyword evidence="3" id="KW-1185">Reference proteome</keyword>
<dbReference type="Proteomes" id="UP000604046">
    <property type="component" value="Unassembled WGS sequence"/>
</dbReference>
<keyword evidence="1" id="KW-0732">Signal</keyword>
<name>A0A812LZM8_9DINO</name>
<dbReference type="EMBL" id="CAJNDS010001113">
    <property type="protein sequence ID" value="CAE7248294.1"/>
    <property type="molecule type" value="Genomic_DNA"/>
</dbReference>
<proteinExistence type="predicted"/>
<sequence length="157" mass="17064">MWGLRALVATLCWLLASPERTEFSWHLGHGASFLLQRTNLAPEAPAVPQEAQHGRALHCREGRLELSGDYEVRERLVLQGPCNVSATRAKLRLRAPVVFNGSVALSGSLSVEAKEAAFQEACVSVKGTLLLNAGAFSWAWRGAGQKVQEVKKEQAST</sequence>
<reference evidence="2" key="1">
    <citation type="submission" date="2021-02" db="EMBL/GenBank/DDBJ databases">
        <authorList>
            <person name="Dougan E. K."/>
            <person name="Rhodes N."/>
            <person name="Thang M."/>
            <person name="Chan C."/>
        </authorList>
    </citation>
    <scope>NUCLEOTIDE SEQUENCE</scope>
</reference>
<gene>
    <name evidence="2" type="ORF">SNAT2548_LOCUS12006</name>
</gene>
<organism evidence="2 3">
    <name type="scientific">Symbiodinium natans</name>
    <dbReference type="NCBI Taxonomy" id="878477"/>
    <lineage>
        <taxon>Eukaryota</taxon>
        <taxon>Sar</taxon>
        <taxon>Alveolata</taxon>
        <taxon>Dinophyceae</taxon>
        <taxon>Suessiales</taxon>
        <taxon>Symbiodiniaceae</taxon>
        <taxon>Symbiodinium</taxon>
    </lineage>
</organism>
<feature type="signal peptide" evidence="1">
    <location>
        <begin position="1"/>
        <end position="18"/>
    </location>
</feature>
<dbReference type="AlphaFoldDB" id="A0A812LZM8"/>